<dbReference type="RefSeq" id="WP_155707738.1">
    <property type="nucleotide sequence ID" value="NZ_BMWU01000003.1"/>
</dbReference>
<proteinExistence type="predicted"/>
<gene>
    <name evidence="1" type="ORF">GJV26_04265</name>
</gene>
<dbReference type="EMBL" id="WNWM01000002">
    <property type="protein sequence ID" value="MUI11701.1"/>
    <property type="molecule type" value="Genomic_DNA"/>
</dbReference>
<dbReference type="AlphaFoldDB" id="A0A6I3XDQ9"/>
<evidence type="ECO:0000313" key="1">
    <source>
        <dbReference type="EMBL" id="MUI11701.1"/>
    </source>
</evidence>
<reference evidence="1 2" key="1">
    <citation type="submission" date="2019-11" db="EMBL/GenBank/DDBJ databases">
        <title>Draft Genome Sequences of Six Type Strains of the Genus Massilia.</title>
        <authorList>
            <person name="Miess H."/>
            <person name="Frediansyah A."/>
            <person name="Goeker M."/>
            <person name="Gross H."/>
        </authorList>
    </citation>
    <scope>NUCLEOTIDE SEQUENCE [LARGE SCALE GENOMIC DNA]</scope>
    <source>
        <strain evidence="1 2">DSM 17513</strain>
    </source>
</reference>
<sequence>MIPHELTRRFASGKGAIFVGAGMSMGAELPSWSELVTPLQDKLTHLKAGDQYSPEQIAGWYEVHESRETMIDFLKKQLRRDCVPTECHRLIAALPVDLFFTTNFDNLLELSLPDAEVVYNDVDFSMLDAPRRRQLIKVHGDFKDSKSIVFTRSDYDHYLEDRPTISELIRLTLVQRAVLFLGYSFNDRNLTTILAQVGRRLGQLRRPLFAVLINPHPYVKLELDKKYGVTVIELVVPGEGRQLREASVLAVRSWLERFRTQIDRERNNFADTQSMLPGSNLPLPSGGFVGRERDIDKVMKALKVSRVVAVNGPAGMGKTELVIEVARRCEYGTKSDLTNRETLFAYSVYIDARDCSDSPSVLHCILDTIAETFKLGATRHVPLDQKKAQIAGMLAIFRVLLVIDNLRRATESGIAEWLQQIPEPSAVILVTRGQFSGVSVRVPIGGLETEDARAFLGEHLARRRIAHDDAGVDGLIATVHGSPQGMKMLVGQLATPGFPVSAERPQDSMAEACERVLADSWKHLGEPGKTVLRAASILTKNHISRDALLAASGLESGAFAAALHECESLLLLEPSTEPWSGTGRVHGYKLHPGTAALVGSALEDTPGLRDGFYTRLTAYHRAFVGKVVVRPDPPVPYWNAVVTQDMLEIDDEWPSIRDALVWATEHEPAHVIALVVLLAHYMDSRLLNSDRIRFTRAATAALHEAGRACEEALLRIDALGWTLIEEGQFEEAETEIAQGLALLGECDRGQAAGLASLALTWRARARCLQDRAAHAQEEIVKALRTSRHEPNWIRYRVHMVAGDIRVKQNNFAGAIRSYEKCRRFVNSYGGEEGYQTLPRLGMAHLRNGQPNQAEKVFAELLRICLADSIEIGALYARYGLAYIASRDAARRGGARMQLKQIRAQLSRATTSNLLHRLMDELEGMLDAAEARS</sequence>
<accession>A0A6I3XDQ9</accession>
<name>A0A6I3XDQ9_9BURK</name>
<dbReference type="InterPro" id="IPR011990">
    <property type="entry name" value="TPR-like_helical_dom_sf"/>
</dbReference>
<keyword evidence="2" id="KW-1185">Reference proteome</keyword>
<dbReference type="SUPFAM" id="SSF52540">
    <property type="entry name" value="P-loop containing nucleoside triphosphate hydrolases"/>
    <property type="match status" value="1"/>
</dbReference>
<dbReference type="PANTHER" id="PTHR47691">
    <property type="entry name" value="REGULATOR-RELATED"/>
    <property type="match status" value="1"/>
</dbReference>
<dbReference type="Proteomes" id="UP000431684">
    <property type="component" value="Unassembled WGS sequence"/>
</dbReference>
<dbReference type="InterPro" id="IPR027417">
    <property type="entry name" value="P-loop_NTPase"/>
</dbReference>
<dbReference type="Gene3D" id="1.25.40.10">
    <property type="entry name" value="Tetratricopeptide repeat domain"/>
    <property type="match status" value="1"/>
</dbReference>
<protein>
    <submittedName>
        <fullName evidence="1">Uncharacterized protein</fullName>
    </submittedName>
</protein>
<dbReference type="Gene3D" id="3.40.50.300">
    <property type="entry name" value="P-loop containing nucleotide triphosphate hydrolases"/>
    <property type="match status" value="1"/>
</dbReference>
<evidence type="ECO:0000313" key="2">
    <source>
        <dbReference type="Proteomes" id="UP000431684"/>
    </source>
</evidence>
<dbReference type="Pfam" id="PF13289">
    <property type="entry name" value="SIR2_2"/>
    <property type="match status" value="1"/>
</dbReference>
<dbReference type="SUPFAM" id="SSF52467">
    <property type="entry name" value="DHS-like NAD/FAD-binding domain"/>
    <property type="match status" value="1"/>
</dbReference>
<dbReference type="Gene3D" id="3.40.50.1220">
    <property type="entry name" value="TPP-binding domain"/>
    <property type="match status" value="1"/>
</dbReference>
<organism evidence="1 2">
    <name type="scientific">Pseudoduganella dura</name>
    <dbReference type="NCBI Taxonomy" id="321982"/>
    <lineage>
        <taxon>Bacteria</taxon>
        <taxon>Pseudomonadati</taxon>
        <taxon>Pseudomonadota</taxon>
        <taxon>Betaproteobacteria</taxon>
        <taxon>Burkholderiales</taxon>
        <taxon>Oxalobacteraceae</taxon>
        <taxon>Telluria group</taxon>
        <taxon>Pseudoduganella</taxon>
    </lineage>
</organism>
<dbReference type="SUPFAM" id="SSF48452">
    <property type="entry name" value="TPR-like"/>
    <property type="match status" value="1"/>
</dbReference>
<dbReference type="InterPro" id="IPR029035">
    <property type="entry name" value="DHS-like_NAD/FAD-binding_dom"/>
</dbReference>
<comment type="caution">
    <text evidence="1">The sequence shown here is derived from an EMBL/GenBank/DDBJ whole genome shotgun (WGS) entry which is preliminary data.</text>
</comment>
<dbReference type="PANTHER" id="PTHR47691:SF3">
    <property type="entry name" value="HTH-TYPE TRANSCRIPTIONAL REGULATOR RV0890C-RELATED"/>
    <property type="match status" value="1"/>
</dbReference>
<dbReference type="OrthoDB" id="4217949at2"/>